<accession>A0A937DGH8</accession>
<sequence>MISRINSLLLLITVFFLSGCGVYSFTGASISPDIKTISIQYFYNDAGNGPPSLQQTFTEKIRDYYSQNTNLEFVDNNGDLQIEGLITGYRVAPIQVTASNSQGIADGASAQRLTITVKVTYVNTKDETFNFQNKSFSFYADDPSNAPLTSIEEQLIDEITDQIIVDIFNATVANW</sequence>
<evidence type="ECO:0000313" key="1">
    <source>
        <dbReference type="EMBL" id="MBL0767177.1"/>
    </source>
</evidence>
<gene>
    <name evidence="1" type="ORF">JKP34_18060</name>
</gene>
<dbReference type="InterPro" id="IPR007485">
    <property type="entry name" value="LPS_assembly_LptE"/>
</dbReference>
<reference evidence="1" key="1">
    <citation type="submission" date="2021-01" db="EMBL/GenBank/DDBJ databases">
        <title>Marivirga sp. nov., isolated from intertidal surface sediments.</title>
        <authorList>
            <person name="Zhang M."/>
        </authorList>
    </citation>
    <scope>NUCLEOTIDE SEQUENCE</scope>
    <source>
        <strain evidence="1">SM1354</strain>
    </source>
</reference>
<keyword evidence="2" id="KW-1185">Reference proteome</keyword>
<dbReference type="GO" id="GO:0043165">
    <property type="term" value="P:Gram-negative-bacterium-type cell outer membrane assembly"/>
    <property type="evidence" value="ECO:0007669"/>
    <property type="project" value="InterPro"/>
</dbReference>
<dbReference type="AlphaFoldDB" id="A0A937DGH8"/>
<organism evidence="1 2">
    <name type="scientific">Marivirga atlantica</name>
    <dbReference type="NCBI Taxonomy" id="1548457"/>
    <lineage>
        <taxon>Bacteria</taxon>
        <taxon>Pseudomonadati</taxon>
        <taxon>Bacteroidota</taxon>
        <taxon>Cytophagia</taxon>
        <taxon>Cytophagales</taxon>
        <taxon>Marivirgaceae</taxon>
        <taxon>Marivirga</taxon>
    </lineage>
</organism>
<dbReference type="Pfam" id="PF04390">
    <property type="entry name" value="LptE"/>
    <property type="match status" value="1"/>
</dbReference>
<comment type="caution">
    <text evidence="1">The sequence shown here is derived from an EMBL/GenBank/DDBJ whole genome shotgun (WGS) entry which is preliminary data.</text>
</comment>
<proteinExistence type="predicted"/>
<dbReference type="PROSITE" id="PS51257">
    <property type="entry name" value="PROKAR_LIPOPROTEIN"/>
    <property type="match status" value="1"/>
</dbReference>
<protein>
    <submittedName>
        <fullName evidence="1">LptE family protein</fullName>
    </submittedName>
</protein>
<dbReference type="RefSeq" id="WP_201924726.1">
    <property type="nucleotide sequence ID" value="NZ_JAERQG010000008.1"/>
</dbReference>
<dbReference type="Proteomes" id="UP000642920">
    <property type="component" value="Unassembled WGS sequence"/>
</dbReference>
<dbReference type="GO" id="GO:0019867">
    <property type="term" value="C:outer membrane"/>
    <property type="evidence" value="ECO:0007669"/>
    <property type="project" value="InterPro"/>
</dbReference>
<evidence type="ECO:0000313" key="2">
    <source>
        <dbReference type="Proteomes" id="UP000642920"/>
    </source>
</evidence>
<name>A0A937DGH8_9BACT</name>
<dbReference type="EMBL" id="JAERQG010000008">
    <property type="protein sequence ID" value="MBL0767177.1"/>
    <property type="molecule type" value="Genomic_DNA"/>
</dbReference>